<reference evidence="2 3" key="1">
    <citation type="journal article" date="2016" name="Front. Microbiol.">
        <title>Genomic Resource of Rice Seed Associated Bacteria.</title>
        <authorList>
            <person name="Midha S."/>
            <person name="Bansal K."/>
            <person name="Sharma S."/>
            <person name="Kumar N."/>
            <person name="Patil P.P."/>
            <person name="Chaudhry V."/>
            <person name="Patil P.B."/>
        </authorList>
    </citation>
    <scope>NUCLEOTIDE SEQUENCE [LARGE SCALE GENOMIC DNA]</scope>
    <source>
        <strain evidence="2 3">NS365</strain>
    </source>
</reference>
<gene>
    <name evidence="2" type="ORF">NS365_22915</name>
</gene>
<organism evidence="2 3">
    <name type="scientific">Aureimonas ureilytica</name>
    <dbReference type="NCBI Taxonomy" id="401562"/>
    <lineage>
        <taxon>Bacteria</taxon>
        <taxon>Pseudomonadati</taxon>
        <taxon>Pseudomonadota</taxon>
        <taxon>Alphaproteobacteria</taxon>
        <taxon>Hyphomicrobiales</taxon>
        <taxon>Aurantimonadaceae</taxon>
        <taxon>Aureimonas</taxon>
    </lineage>
</organism>
<protein>
    <submittedName>
        <fullName evidence="2">Uncharacterized protein</fullName>
    </submittedName>
</protein>
<keyword evidence="1" id="KW-0812">Transmembrane</keyword>
<evidence type="ECO:0000313" key="3">
    <source>
        <dbReference type="Proteomes" id="UP000078529"/>
    </source>
</evidence>
<evidence type="ECO:0000256" key="1">
    <source>
        <dbReference type="SAM" id="Phobius"/>
    </source>
</evidence>
<evidence type="ECO:0000313" key="2">
    <source>
        <dbReference type="EMBL" id="KTR00310.1"/>
    </source>
</evidence>
<dbReference type="PATRIC" id="fig|401562.4.peg.523"/>
<dbReference type="Proteomes" id="UP000078529">
    <property type="component" value="Unassembled WGS sequence"/>
</dbReference>
<accession>A0A175RF01</accession>
<name>A0A175RF01_9HYPH</name>
<proteinExistence type="predicted"/>
<dbReference type="EMBL" id="LDQA01000116">
    <property type="protein sequence ID" value="KTR00310.1"/>
    <property type="molecule type" value="Genomic_DNA"/>
</dbReference>
<feature type="transmembrane region" description="Helical" evidence="1">
    <location>
        <begin position="61"/>
        <end position="81"/>
    </location>
</feature>
<feature type="transmembrane region" description="Helical" evidence="1">
    <location>
        <begin position="122"/>
        <end position="142"/>
    </location>
</feature>
<keyword evidence="1" id="KW-0472">Membrane</keyword>
<dbReference type="AlphaFoldDB" id="A0A175RF01"/>
<keyword evidence="1" id="KW-1133">Transmembrane helix</keyword>
<dbReference type="RefSeq" id="WP_058602587.1">
    <property type="nucleotide sequence ID" value="NZ_LDQA01000116.1"/>
</dbReference>
<comment type="caution">
    <text evidence="2">The sequence shown here is derived from an EMBL/GenBank/DDBJ whole genome shotgun (WGS) entry which is preliminary data.</text>
</comment>
<sequence length="146" mass="16157">MIGPLIAKLFTGEASIYLARLRTAMTIYIVMAILALGAIGFLLNALFTWLAFRFGHVQTSIGFGVVCLIGIAIMYVVLLMARRVPQQRARDRVQRDVASIASVAAISNLPTIFGLVRRRKSVLLVPIGLASIWGLFMALRGYRDRY</sequence>
<feature type="transmembrane region" description="Helical" evidence="1">
    <location>
        <begin position="27"/>
        <end position="49"/>
    </location>
</feature>
<keyword evidence="3" id="KW-1185">Reference proteome</keyword>